<dbReference type="EMBL" id="CATQJL010000316">
    <property type="protein sequence ID" value="CAJ0605363.1"/>
    <property type="molecule type" value="Genomic_DNA"/>
</dbReference>
<dbReference type="AlphaFoldDB" id="A0AA36H889"/>
<feature type="transmembrane region" description="Helical" evidence="1">
    <location>
        <begin position="12"/>
        <end position="42"/>
    </location>
</feature>
<accession>A0AA36H889</accession>
<sequence>MRVGRDYSRRPKIIYFTLILLSRILHIAHTFATAALLCVIGFSRRSCAINNKHARTQIRRRNARK</sequence>
<comment type="caution">
    <text evidence="2">The sequence shown here is derived from an EMBL/GenBank/DDBJ whole genome shotgun (WGS) entry which is preliminary data.</text>
</comment>
<reference evidence="2" key="1">
    <citation type="submission" date="2023-07" db="EMBL/GenBank/DDBJ databases">
        <authorList>
            <consortium name="CYATHOMIX"/>
        </authorList>
    </citation>
    <scope>NUCLEOTIDE SEQUENCE</scope>
    <source>
        <strain evidence="2">N/A</strain>
    </source>
</reference>
<dbReference type="Proteomes" id="UP001176961">
    <property type="component" value="Unassembled WGS sequence"/>
</dbReference>
<evidence type="ECO:0000313" key="2">
    <source>
        <dbReference type="EMBL" id="CAJ0605363.1"/>
    </source>
</evidence>
<proteinExistence type="predicted"/>
<organism evidence="2 3">
    <name type="scientific">Cylicocyclus nassatus</name>
    <name type="common">Nematode worm</name>
    <dbReference type="NCBI Taxonomy" id="53992"/>
    <lineage>
        <taxon>Eukaryota</taxon>
        <taxon>Metazoa</taxon>
        <taxon>Ecdysozoa</taxon>
        <taxon>Nematoda</taxon>
        <taxon>Chromadorea</taxon>
        <taxon>Rhabditida</taxon>
        <taxon>Rhabditina</taxon>
        <taxon>Rhabditomorpha</taxon>
        <taxon>Strongyloidea</taxon>
        <taxon>Strongylidae</taxon>
        <taxon>Cylicocyclus</taxon>
    </lineage>
</organism>
<protein>
    <submittedName>
        <fullName evidence="2">Uncharacterized protein</fullName>
    </submittedName>
</protein>
<keyword evidence="1" id="KW-0812">Transmembrane</keyword>
<evidence type="ECO:0000313" key="3">
    <source>
        <dbReference type="Proteomes" id="UP001176961"/>
    </source>
</evidence>
<keyword evidence="3" id="KW-1185">Reference proteome</keyword>
<name>A0AA36H889_CYLNA</name>
<keyword evidence="1" id="KW-0472">Membrane</keyword>
<gene>
    <name evidence="2" type="ORF">CYNAS_LOCUS17346</name>
</gene>
<evidence type="ECO:0000256" key="1">
    <source>
        <dbReference type="SAM" id="Phobius"/>
    </source>
</evidence>
<keyword evidence="1" id="KW-1133">Transmembrane helix</keyword>